<name>A0A2N5NIC2_MEDGN</name>
<organism evidence="1 2">
    <name type="scientific">Mediterraneibacter gnavus</name>
    <name type="common">Ruminococcus gnavus</name>
    <dbReference type="NCBI Taxonomy" id="33038"/>
    <lineage>
        <taxon>Bacteria</taxon>
        <taxon>Bacillati</taxon>
        <taxon>Bacillota</taxon>
        <taxon>Clostridia</taxon>
        <taxon>Lachnospirales</taxon>
        <taxon>Lachnospiraceae</taxon>
        <taxon>Mediterraneibacter</taxon>
    </lineage>
</organism>
<gene>
    <name evidence="1" type="ORF">CDL18_08255</name>
</gene>
<sequence length="362" mass="42341">MTAKENIGAMLNYIRFSTRKGENKTLIEIRTGKDCRLDAVIESVSYPFFECAYSLTAEHGEEWLLRIEDLHMEAWKDIYMPKDVLPDEDTENWEVAYCEQGEKEKKSVGRGVYPENWKEFLKIMDEIVPTSIPGQINKITLEYQRNVRFIQKNEEGTENETVNWDYKEEMILDRYEETLTIRQVIAPGRELTKEYHMRDEIPELMDKCMEYLGKLESASGPKESESAEFKLCLECGASASRVVTGTYNRRGLPEGWDAFIREIAGYIRFYESYEDILNPYIYRRGRRQGEQIICSVIFHEKGERHPYRTEDEDLEVGDKVLVQAGPYKQELPGKIVSIDYYQKSDLPEEFGDIGEILKKIEE</sequence>
<proteinExistence type="predicted"/>
<comment type="caution">
    <text evidence="1">The sequence shown here is derived from an EMBL/GenBank/DDBJ whole genome shotgun (WGS) entry which is preliminary data.</text>
</comment>
<evidence type="ECO:0000313" key="1">
    <source>
        <dbReference type="EMBL" id="PLT55281.1"/>
    </source>
</evidence>
<dbReference type="Proteomes" id="UP000234849">
    <property type="component" value="Unassembled WGS sequence"/>
</dbReference>
<protein>
    <submittedName>
        <fullName evidence="1">Uncharacterized protein</fullName>
    </submittedName>
</protein>
<dbReference type="EMBL" id="NIHM01000009">
    <property type="protein sequence ID" value="PLT55281.1"/>
    <property type="molecule type" value="Genomic_DNA"/>
</dbReference>
<evidence type="ECO:0000313" key="2">
    <source>
        <dbReference type="Proteomes" id="UP000234849"/>
    </source>
</evidence>
<reference evidence="1 2" key="1">
    <citation type="journal article" date="2017" name="Genome Med.">
        <title>A novel Ruminococcus gnavus clade enriched in inflammatory bowel disease patients.</title>
        <authorList>
            <person name="Hall A.B."/>
            <person name="Yassour M."/>
            <person name="Sauk J."/>
            <person name="Garner A."/>
            <person name="Jiang X."/>
            <person name="Arthur T."/>
            <person name="Lagoudas G.K."/>
            <person name="Vatanen T."/>
            <person name="Fornelos N."/>
            <person name="Wilson R."/>
            <person name="Bertha M."/>
            <person name="Cohen M."/>
            <person name="Garber J."/>
            <person name="Khalili H."/>
            <person name="Gevers D."/>
            <person name="Ananthakrishnan A.N."/>
            <person name="Kugathasan S."/>
            <person name="Lander E.S."/>
            <person name="Blainey P."/>
            <person name="Vlamakis H."/>
            <person name="Xavier R.J."/>
            <person name="Huttenhower C."/>
        </authorList>
    </citation>
    <scope>NUCLEOTIDE SEQUENCE [LARGE SCALE GENOMIC DNA]</scope>
    <source>
        <strain evidence="1 2">RJX1118</strain>
    </source>
</reference>
<dbReference type="AlphaFoldDB" id="A0A2N5NIC2"/>
<accession>A0A2N5NIC2</accession>